<dbReference type="PANTHER" id="PTHR30419">
    <property type="entry name" value="HTH-TYPE TRANSCRIPTIONAL REGULATOR YBHD"/>
    <property type="match status" value="1"/>
</dbReference>
<dbReference type="EMBL" id="JAJSOJ010000028">
    <property type="protein sequence ID" value="MCE0744139.1"/>
    <property type="molecule type" value="Genomic_DNA"/>
</dbReference>
<proteinExistence type="inferred from homology"/>
<evidence type="ECO:0000256" key="4">
    <source>
        <dbReference type="ARBA" id="ARBA00023163"/>
    </source>
</evidence>
<dbReference type="PROSITE" id="PS50931">
    <property type="entry name" value="HTH_LYSR"/>
    <property type="match status" value="1"/>
</dbReference>
<evidence type="ECO:0000259" key="5">
    <source>
        <dbReference type="PROSITE" id="PS50931"/>
    </source>
</evidence>
<protein>
    <submittedName>
        <fullName evidence="6">LysR family transcriptional regulator</fullName>
    </submittedName>
</protein>
<dbReference type="PRINTS" id="PR00039">
    <property type="entry name" value="HTHLYSR"/>
</dbReference>
<dbReference type="Pfam" id="PF00126">
    <property type="entry name" value="HTH_1"/>
    <property type="match status" value="1"/>
</dbReference>
<dbReference type="SUPFAM" id="SSF46785">
    <property type="entry name" value="Winged helix' DNA-binding domain"/>
    <property type="match status" value="1"/>
</dbReference>
<evidence type="ECO:0000256" key="1">
    <source>
        <dbReference type="ARBA" id="ARBA00009437"/>
    </source>
</evidence>
<keyword evidence="4" id="KW-0804">Transcription</keyword>
<keyword evidence="3" id="KW-0238">DNA-binding</keyword>
<keyword evidence="2" id="KW-0805">Transcription regulation</keyword>
<dbReference type="Gene3D" id="3.40.190.290">
    <property type="match status" value="1"/>
</dbReference>
<dbReference type="InterPro" id="IPR050950">
    <property type="entry name" value="HTH-type_LysR_regulators"/>
</dbReference>
<dbReference type="CDD" id="cd05466">
    <property type="entry name" value="PBP2_LTTR_substrate"/>
    <property type="match status" value="1"/>
</dbReference>
<reference evidence="6 7" key="1">
    <citation type="submission" date="2021-12" db="EMBL/GenBank/DDBJ databases">
        <title>Genome sequence of Acetobacter sicerae DmPark20a_162.</title>
        <authorList>
            <person name="Chaston J.M."/>
        </authorList>
    </citation>
    <scope>NUCLEOTIDE SEQUENCE [LARGE SCALE GENOMIC DNA]</scope>
    <source>
        <strain evidence="6 7">DmPark20a_162</strain>
    </source>
</reference>
<dbReference type="Pfam" id="PF03466">
    <property type="entry name" value="LysR_substrate"/>
    <property type="match status" value="1"/>
</dbReference>
<evidence type="ECO:0000256" key="3">
    <source>
        <dbReference type="ARBA" id="ARBA00023125"/>
    </source>
</evidence>
<gene>
    <name evidence="6" type="ORF">LWC05_09625</name>
</gene>
<dbReference type="InterPro" id="IPR005119">
    <property type="entry name" value="LysR_subst-bd"/>
</dbReference>
<dbReference type="InterPro" id="IPR036388">
    <property type="entry name" value="WH-like_DNA-bd_sf"/>
</dbReference>
<feature type="domain" description="HTH lysR-type" evidence="5">
    <location>
        <begin position="1"/>
        <end position="58"/>
    </location>
</feature>
<comment type="caution">
    <text evidence="6">The sequence shown here is derived from an EMBL/GenBank/DDBJ whole genome shotgun (WGS) entry which is preliminary data.</text>
</comment>
<dbReference type="SUPFAM" id="SSF53850">
    <property type="entry name" value="Periplasmic binding protein-like II"/>
    <property type="match status" value="1"/>
</dbReference>
<evidence type="ECO:0000313" key="7">
    <source>
        <dbReference type="Proteomes" id="UP001521074"/>
    </source>
</evidence>
<sequence>MFLNQLYYLRELERQKSFSKAAEACHVSQPALSRAIRQLEADLGVTIVERKRKAFTLTEEGKRVIRWAHDILRGITELRQDASLARQGLSGIIRIGVIPTAVHLIPLILQDIRKDAGPCASAVQVIPNEDIISKLISKEIDFGIMYTDQMPQANSFEVRTLYAEHQVLAAVDDFELPLQPEITWEEAATLPLALLTKGMHCRQLIDTGFQIAGVTPNVQMEADSLELIHAELMLGNVVTILPIASFPLRISGEQKLQKRALQGFSPGSIGLCRMKDEPITTFASRAWDTAVAIDYAHAIEKSCLNPVEAVK</sequence>
<dbReference type="InterPro" id="IPR036390">
    <property type="entry name" value="WH_DNA-bd_sf"/>
</dbReference>
<evidence type="ECO:0000256" key="2">
    <source>
        <dbReference type="ARBA" id="ARBA00023015"/>
    </source>
</evidence>
<name>A0ABS8VYI2_9PROT</name>
<dbReference type="Gene3D" id="1.10.10.10">
    <property type="entry name" value="Winged helix-like DNA-binding domain superfamily/Winged helix DNA-binding domain"/>
    <property type="match status" value="1"/>
</dbReference>
<keyword evidence="7" id="KW-1185">Reference proteome</keyword>
<dbReference type="InterPro" id="IPR000847">
    <property type="entry name" value="LysR_HTH_N"/>
</dbReference>
<dbReference type="Proteomes" id="UP001521074">
    <property type="component" value="Unassembled WGS sequence"/>
</dbReference>
<organism evidence="6 7">
    <name type="scientific">Acetobacter sicerae</name>
    <dbReference type="NCBI Taxonomy" id="85325"/>
    <lineage>
        <taxon>Bacteria</taxon>
        <taxon>Pseudomonadati</taxon>
        <taxon>Pseudomonadota</taxon>
        <taxon>Alphaproteobacteria</taxon>
        <taxon>Acetobacterales</taxon>
        <taxon>Acetobacteraceae</taxon>
        <taxon>Acetobacter</taxon>
    </lineage>
</organism>
<dbReference type="RefSeq" id="WP_232877819.1">
    <property type="nucleotide sequence ID" value="NZ_JAJSOJ010000028.1"/>
</dbReference>
<evidence type="ECO:0000313" key="6">
    <source>
        <dbReference type="EMBL" id="MCE0744139.1"/>
    </source>
</evidence>
<accession>A0ABS8VYI2</accession>
<comment type="similarity">
    <text evidence="1">Belongs to the LysR transcriptional regulatory family.</text>
</comment>